<protein>
    <recommendedName>
        <fullName evidence="5">Lipoprotein</fullName>
    </recommendedName>
</protein>
<comment type="caution">
    <text evidence="3">The sequence shown here is derived from an EMBL/GenBank/DDBJ whole genome shotgun (WGS) entry which is preliminary data.</text>
</comment>
<feature type="signal peptide" evidence="2">
    <location>
        <begin position="1"/>
        <end position="19"/>
    </location>
</feature>
<evidence type="ECO:0000256" key="1">
    <source>
        <dbReference type="SAM" id="MobiDB-lite"/>
    </source>
</evidence>
<sequence length="156" mass="16825">MRPRGTAVALTVTVLLATAACGGGGTDDAGPDGGRPTGSPHASWKPPTMGPGDAAALRERVGAYVDAYFAPDADAGYALISARCKEEISEAVFAEGLKRAKDANVDGIRYELERYRVGEFSGQTAYVTYGVGDEPRFDHEWQQWSREDGEWWYDAC</sequence>
<dbReference type="RefSeq" id="WP_344629332.1">
    <property type="nucleotide sequence ID" value="NZ_BAAATJ010000002.1"/>
</dbReference>
<dbReference type="Proteomes" id="UP001500058">
    <property type="component" value="Unassembled WGS sequence"/>
</dbReference>
<keyword evidence="2" id="KW-0732">Signal</keyword>
<keyword evidence="4" id="KW-1185">Reference proteome</keyword>
<feature type="compositionally biased region" description="Gly residues" evidence="1">
    <location>
        <begin position="25"/>
        <end position="36"/>
    </location>
</feature>
<accession>A0ABN3HS67</accession>
<organism evidence="3 4">
    <name type="scientific">Streptomyces glaucosporus</name>
    <dbReference type="NCBI Taxonomy" id="284044"/>
    <lineage>
        <taxon>Bacteria</taxon>
        <taxon>Bacillati</taxon>
        <taxon>Actinomycetota</taxon>
        <taxon>Actinomycetes</taxon>
        <taxon>Kitasatosporales</taxon>
        <taxon>Streptomycetaceae</taxon>
        <taxon>Streptomyces</taxon>
    </lineage>
</organism>
<proteinExistence type="predicted"/>
<feature type="chain" id="PRO_5047395243" description="Lipoprotein" evidence="2">
    <location>
        <begin position="20"/>
        <end position="156"/>
    </location>
</feature>
<evidence type="ECO:0008006" key="5">
    <source>
        <dbReference type="Google" id="ProtNLM"/>
    </source>
</evidence>
<gene>
    <name evidence="3" type="ORF">GCM10010420_07240</name>
</gene>
<dbReference type="PROSITE" id="PS51257">
    <property type="entry name" value="PROKAR_LIPOPROTEIN"/>
    <property type="match status" value="1"/>
</dbReference>
<evidence type="ECO:0000256" key="2">
    <source>
        <dbReference type="SAM" id="SignalP"/>
    </source>
</evidence>
<name>A0ABN3HS67_9ACTN</name>
<feature type="region of interest" description="Disordered" evidence="1">
    <location>
        <begin position="25"/>
        <end position="52"/>
    </location>
</feature>
<reference evidence="3 4" key="1">
    <citation type="journal article" date="2019" name="Int. J. Syst. Evol. Microbiol.">
        <title>The Global Catalogue of Microorganisms (GCM) 10K type strain sequencing project: providing services to taxonomists for standard genome sequencing and annotation.</title>
        <authorList>
            <consortium name="The Broad Institute Genomics Platform"/>
            <consortium name="The Broad Institute Genome Sequencing Center for Infectious Disease"/>
            <person name="Wu L."/>
            <person name="Ma J."/>
        </authorList>
    </citation>
    <scope>NUCLEOTIDE SEQUENCE [LARGE SCALE GENOMIC DNA]</scope>
    <source>
        <strain evidence="3 4">JCM 6921</strain>
    </source>
</reference>
<evidence type="ECO:0000313" key="4">
    <source>
        <dbReference type="Proteomes" id="UP001500058"/>
    </source>
</evidence>
<dbReference type="EMBL" id="BAAATJ010000002">
    <property type="protein sequence ID" value="GAA2386915.1"/>
    <property type="molecule type" value="Genomic_DNA"/>
</dbReference>
<evidence type="ECO:0000313" key="3">
    <source>
        <dbReference type="EMBL" id="GAA2386915.1"/>
    </source>
</evidence>